<gene>
    <name evidence="1" type="ORF">C8J24_0871</name>
</gene>
<reference evidence="1 2" key="1">
    <citation type="submission" date="2018-04" db="EMBL/GenBank/DDBJ databases">
        <title>Genomic Encyclopedia of Type Strains, Phase III (KMG-III): the genomes of soil and plant-associated and newly described type strains.</title>
        <authorList>
            <person name="Whitman W."/>
        </authorList>
    </citation>
    <scope>NUCLEOTIDE SEQUENCE [LARGE SCALE GENOMIC DNA]</scope>
    <source>
        <strain evidence="1 2">NW12</strain>
    </source>
</reference>
<protein>
    <submittedName>
        <fullName evidence="1">Uncharacterized protein</fullName>
    </submittedName>
</protein>
<dbReference type="Pfam" id="PF20043">
    <property type="entry name" value="DUF6445"/>
    <property type="match status" value="1"/>
</dbReference>
<accession>A0A2T4YUJ5</accession>
<sequence length="223" mass="24574">MMLGDVTRRRIGCEAEPLVIIDGFAEDPDGLRKAAADAVFGSAGEHYPGLRAALPERYLADQLPRIARALGRDFGPCRRIHVVDAQFSIVTVTPDALEIRQRLPHVDAYARDRIALIHYLSPTNRDGTAFFRHRGTGFETVDETRAPDFFERLGREVAAMPPHGYIADDTALFERTALVDAAYNRALLYRSYVLHSGAIARNAVLSADPAAGRLTITAFLAIE</sequence>
<organism evidence="1 2">
    <name type="scientific">Sphingomonas aerolata</name>
    <dbReference type="NCBI Taxonomy" id="185951"/>
    <lineage>
        <taxon>Bacteria</taxon>
        <taxon>Pseudomonadati</taxon>
        <taxon>Pseudomonadota</taxon>
        <taxon>Alphaproteobacteria</taxon>
        <taxon>Sphingomonadales</taxon>
        <taxon>Sphingomonadaceae</taxon>
        <taxon>Sphingomonas</taxon>
    </lineage>
</organism>
<dbReference type="RefSeq" id="WP_107930547.1">
    <property type="nucleotide sequence ID" value="NZ_PZZN01000001.1"/>
</dbReference>
<dbReference type="EMBL" id="PZZN01000001">
    <property type="protein sequence ID" value="PTM47474.1"/>
    <property type="molecule type" value="Genomic_DNA"/>
</dbReference>
<dbReference type="InterPro" id="IPR045617">
    <property type="entry name" value="DUF6445"/>
</dbReference>
<comment type="caution">
    <text evidence="1">The sequence shown here is derived from an EMBL/GenBank/DDBJ whole genome shotgun (WGS) entry which is preliminary data.</text>
</comment>
<dbReference type="Proteomes" id="UP000240996">
    <property type="component" value="Unassembled WGS sequence"/>
</dbReference>
<name>A0A2T4YUJ5_9SPHN</name>
<evidence type="ECO:0000313" key="1">
    <source>
        <dbReference type="EMBL" id="PTM47474.1"/>
    </source>
</evidence>
<evidence type="ECO:0000313" key="2">
    <source>
        <dbReference type="Proteomes" id="UP000240996"/>
    </source>
</evidence>
<keyword evidence="2" id="KW-1185">Reference proteome</keyword>
<proteinExistence type="predicted"/>
<dbReference type="AlphaFoldDB" id="A0A2T4YUJ5"/>